<dbReference type="eggNOG" id="KOG3410">
    <property type="taxonomic scope" value="Eukaryota"/>
</dbReference>
<dbReference type="PANTHER" id="PTHR13282">
    <property type="entry name" value="PROTEIN FAM32A"/>
    <property type="match status" value="1"/>
</dbReference>
<sequence>MEFVGGSLKLKSKTKSRISKKLKKKKTKDRTKTTDAVKDKGSEKEKEKEKAVQDYVMVYANGGDEPSESQKTESERRLEETQRRRLLEKGEVKSYEEKMKEYNRLLGSQSEHFDMPKIGPG</sequence>
<dbReference type="GeneID" id="7048580"/>
<gene>
    <name evidence="2" type="ORF">SJAG_02899</name>
</gene>
<dbReference type="HOGENOM" id="CLU_098435_1_1_1"/>
<evidence type="ECO:0000313" key="3">
    <source>
        <dbReference type="Proteomes" id="UP000001744"/>
    </source>
</evidence>
<reference evidence="2 3" key="1">
    <citation type="journal article" date="2011" name="Science">
        <title>Comparative functional genomics of the fission yeasts.</title>
        <authorList>
            <person name="Rhind N."/>
            <person name="Chen Z."/>
            <person name="Yassour M."/>
            <person name="Thompson D.A."/>
            <person name="Haas B.J."/>
            <person name="Habib N."/>
            <person name="Wapinski I."/>
            <person name="Roy S."/>
            <person name="Lin M.F."/>
            <person name="Heiman D.I."/>
            <person name="Young S.K."/>
            <person name="Furuya K."/>
            <person name="Guo Y."/>
            <person name="Pidoux A."/>
            <person name="Chen H.M."/>
            <person name="Robbertse B."/>
            <person name="Goldberg J.M."/>
            <person name="Aoki K."/>
            <person name="Bayne E.H."/>
            <person name="Berlin A.M."/>
            <person name="Desjardins C.A."/>
            <person name="Dobbs E."/>
            <person name="Dukaj L."/>
            <person name="Fan L."/>
            <person name="FitzGerald M.G."/>
            <person name="French C."/>
            <person name="Gujja S."/>
            <person name="Hansen K."/>
            <person name="Keifenheim D."/>
            <person name="Levin J.Z."/>
            <person name="Mosher R.A."/>
            <person name="Mueller C.A."/>
            <person name="Pfiffner J."/>
            <person name="Priest M."/>
            <person name="Russ C."/>
            <person name="Smialowska A."/>
            <person name="Swoboda P."/>
            <person name="Sykes S.M."/>
            <person name="Vaughn M."/>
            <person name="Vengrova S."/>
            <person name="Yoder R."/>
            <person name="Zeng Q."/>
            <person name="Allshire R."/>
            <person name="Baulcombe D."/>
            <person name="Birren B.W."/>
            <person name="Brown W."/>
            <person name="Ekwall K."/>
            <person name="Kellis M."/>
            <person name="Leatherwood J."/>
            <person name="Levin H."/>
            <person name="Margalit H."/>
            <person name="Martienssen R."/>
            <person name="Nieduszynski C.A."/>
            <person name="Spatafora J.W."/>
            <person name="Friedman N."/>
            <person name="Dalgaard J.Z."/>
            <person name="Baumann P."/>
            <person name="Niki H."/>
            <person name="Regev A."/>
            <person name="Nusbaum C."/>
        </authorList>
    </citation>
    <scope>NUCLEOTIDE SEQUENCE [LARGE SCALE GENOMIC DNA]</scope>
    <source>
        <strain evidence="3">yFS275 / FY16936</strain>
    </source>
</reference>
<dbReference type="OMA" id="QLSEHHD"/>
<protein>
    <recommendedName>
        <fullName evidence="4">DUF1754 family protein</fullName>
    </recommendedName>
</protein>
<dbReference type="JaponicusDB" id="SJAG_02899"/>
<proteinExistence type="predicted"/>
<feature type="region of interest" description="Disordered" evidence="1">
    <location>
        <begin position="1"/>
        <end position="84"/>
    </location>
</feature>
<dbReference type="RefSeq" id="XP_002174084.1">
    <property type="nucleotide sequence ID" value="XM_002174048.2"/>
</dbReference>
<dbReference type="Pfam" id="PF08555">
    <property type="entry name" value="FAM32A"/>
    <property type="match status" value="1"/>
</dbReference>
<dbReference type="InterPro" id="IPR013865">
    <property type="entry name" value="FAM32A"/>
</dbReference>
<feature type="compositionally biased region" description="Basic residues" evidence="1">
    <location>
        <begin position="10"/>
        <end position="29"/>
    </location>
</feature>
<dbReference type="EMBL" id="KE651166">
    <property type="protein sequence ID" value="EEB07791.1"/>
    <property type="molecule type" value="Genomic_DNA"/>
</dbReference>
<dbReference type="Proteomes" id="UP000001744">
    <property type="component" value="Unassembled WGS sequence"/>
</dbReference>
<feature type="compositionally biased region" description="Basic and acidic residues" evidence="1">
    <location>
        <begin position="30"/>
        <end position="52"/>
    </location>
</feature>
<name>B6K1H0_SCHJY</name>
<accession>B6K1H0</accession>
<evidence type="ECO:0008006" key="4">
    <source>
        <dbReference type="Google" id="ProtNLM"/>
    </source>
</evidence>
<dbReference type="VEuPathDB" id="FungiDB:SJAG_02899"/>
<dbReference type="OrthoDB" id="205403at2759"/>
<feature type="compositionally biased region" description="Basic and acidic residues" evidence="1">
    <location>
        <begin position="68"/>
        <end position="84"/>
    </location>
</feature>
<keyword evidence="3" id="KW-1185">Reference proteome</keyword>
<evidence type="ECO:0000313" key="2">
    <source>
        <dbReference type="EMBL" id="EEB07791.1"/>
    </source>
</evidence>
<evidence type="ECO:0000256" key="1">
    <source>
        <dbReference type="SAM" id="MobiDB-lite"/>
    </source>
</evidence>
<dbReference type="PANTHER" id="PTHR13282:SF6">
    <property type="entry name" value="PROTEIN FAM32A"/>
    <property type="match status" value="1"/>
</dbReference>
<dbReference type="AlphaFoldDB" id="B6K1H0"/>
<organism evidence="2 3">
    <name type="scientific">Schizosaccharomyces japonicus (strain yFS275 / FY16936)</name>
    <name type="common">Fission yeast</name>
    <dbReference type="NCBI Taxonomy" id="402676"/>
    <lineage>
        <taxon>Eukaryota</taxon>
        <taxon>Fungi</taxon>
        <taxon>Dikarya</taxon>
        <taxon>Ascomycota</taxon>
        <taxon>Taphrinomycotina</taxon>
        <taxon>Schizosaccharomycetes</taxon>
        <taxon>Schizosaccharomycetales</taxon>
        <taxon>Schizosaccharomycetaceae</taxon>
        <taxon>Schizosaccharomyces</taxon>
    </lineage>
</organism>
<dbReference type="STRING" id="402676.B6K1H0"/>